<dbReference type="SMART" id="SM00312">
    <property type="entry name" value="PX"/>
    <property type="match status" value="1"/>
</dbReference>
<dbReference type="PANTHER" id="PTHR46856">
    <property type="entry name" value="PX DOMAIN-CONTAINING PROTEIN EREL1-RELATED"/>
    <property type="match status" value="1"/>
</dbReference>
<evidence type="ECO:0000256" key="8">
    <source>
        <dbReference type="ARBA" id="ARBA00055681"/>
    </source>
</evidence>
<evidence type="ECO:0000256" key="4">
    <source>
        <dbReference type="ARBA" id="ARBA00022490"/>
    </source>
</evidence>
<organism evidence="11 12">
    <name type="scientific">Asparagus officinalis</name>
    <name type="common">Garden asparagus</name>
    <dbReference type="NCBI Taxonomy" id="4686"/>
    <lineage>
        <taxon>Eukaryota</taxon>
        <taxon>Viridiplantae</taxon>
        <taxon>Streptophyta</taxon>
        <taxon>Embryophyta</taxon>
        <taxon>Tracheophyta</taxon>
        <taxon>Spermatophyta</taxon>
        <taxon>Magnoliopsida</taxon>
        <taxon>Liliopsida</taxon>
        <taxon>Asparagales</taxon>
        <taxon>Asparagaceae</taxon>
        <taxon>Asparagoideae</taxon>
        <taxon>Asparagus</taxon>
    </lineage>
</organism>
<gene>
    <name evidence="11" type="ORF">A4U43_C05F32740</name>
</gene>
<dbReference type="AlphaFoldDB" id="A0A5P1EWQ8"/>
<keyword evidence="5" id="KW-0653">Protein transport</keyword>
<dbReference type="Gene3D" id="3.30.40.10">
    <property type="entry name" value="Zinc/RING finger domain, C3HC4 (zinc finger)"/>
    <property type="match status" value="1"/>
</dbReference>
<feature type="compositionally biased region" description="Basic residues" evidence="9">
    <location>
        <begin position="1"/>
        <end position="11"/>
    </location>
</feature>
<comment type="function">
    <text evidence="8">Acts as an effector of RABF2A and RABF2B. Involved in vacuolar transport of storage proteins. Regulates membrane trafficking to protein storage vacuoles (PSVs). Binds specifically to phosphatidylinositol 3-monophosphate (PtdIns3P).</text>
</comment>
<dbReference type="InterPro" id="IPR013083">
    <property type="entry name" value="Znf_RING/FYVE/PHD"/>
</dbReference>
<dbReference type="InterPro" id="IPR044588">
    <property type="entry name" value="EREX-like"/>
</dbReference>
<feature type="compositionally biased region" description="Polar residues" evidence="9">
    <location>
        <begin position="664"/>
        <end position="673"/>
    </location>
</feature>
<evidence type="ECO:0000256" key="6">
    <source>
        <dbReference type="ARBA" id="ARBA00023054"/>
    </source>
</evidence>
<evidence type="ECO:0000256" key="3">
    <source>
        <dbReference type="ARBA" id="ARBA00022448"/>
    </source>
</evidence>
<dbReference type="GO" id="GO:0035091">
    <property type="term" value="F:phosphatidylinositol binding"/>
    <property type="evidence" value="ECO:0007669"/>
    <property type="project" value="InterPro"/>
</dbReference>
<evidence type="ECO:0000256" key="7">
    <source>
        <dbReference type="ARBA" id="ARBA00023136"/>
    </source>
</evidence>
<name>A0A5P1EWQ8_ASPOF</name>
<dbReference type="SUPFAM" id="SSF64268">
    <property type="entry name" value="PX domain"/>
    <property type="match status" value="1"/>
</dbReference>
<keyword evidence="3" id="KW-0813">Transport</keyword>
<evidence type="ECO:0000256" key="5">
    <source>
        <dbReference type="ARBA" id="ARBA00022927"/>
    </source>
</evidence>
<evidence type="ECO:0000256" key="2">
    <source>
        <dbReference type="ARBA" id="ARBA00004514"/>
    </source>
</evidence>
<evidence type="ECO:0000313" key="11">
    <source>
        <dbReference type="EMBL" id="ONK70342.1"/>
    </source>
</evidence>
<feature type="region of interest" description="Disordered" evidence="9">
    <location>
        <begin position="570"/>
        <end position="589"/>
    </location>
</feature>
<feature type="domain" description="PX" evidence="10">
    <location>
        <begin position="52"/>
        <end position="171"/>
    </location>
</feature>
<feature type="region of interest" description="Disordered" evidence="9">
    <location>
        <begin position="656"/>
        <end position="679"/>
    </location>
</feature>
<dbReference type="Pfam" id="PF00787">
    <property type="entry name" value="PX"/>
    <property type="match status" value="1"/>
</dbReference>
<keyword evidence="6" id="KW-0175">Coiled coil</keyword>
<dbReference type="GO" id="GO:0015031">
    <property type="term" value="P:protein transport"/>
    <property type="evidence" value="ECO:0007669"/>
    <property type="project" value="UniProtKB-KW"/>
</dbReference>
<dbReference type="FunFam" id="3.30.1520.10:FF:000060">
    <property type="entry name" value="Phox (PX) domain-containing protein"/>
    <property type="match status" value="1"/>
</dbReference>
<dbReference type="GO" id="GO:0010008">
    <property type="term" value="C:endosome membrane"/>
    <property type="evidence" value="ECO:0007669"/>
    <property type="project" value="UniProtKB-SubCell"/>
</dbReference>
<accession>A0A5P1EWQ8</accession>
<evidence type="ECO:0000256" key="9">
    <source>
        <dbReference type="SAM" id="MobiDB-lite"/>
    </source>
</evidence>
<feature type="region of interest" description="Disordered" evidence="9">
    <location>
        <begin position="1"/>
        <end position="26"/>
    </location>
</feature>
<feature type="compositionally biased region" description="Basic and acidic residues" evidence="9">
    <location>
        <begin position="570"/>
        <end position="580"/>
    </location>
</feature>
<dbReference type="Proteomes" id="UP000243459">
    <property type="component" value="Chromosome 5"/>
</dbReference>
<dbReference type="OMA" id="LHECAIL"/>
<dbReference type="SUPFAM" id="SSF57850">
    <property type="entry name" value="RING/U-box"/>
    <property type="match status" value="1"/>
</dbReference>
<reference evidence="12" key="1">
    <citation type="journal article" date="2017" name="Nat. Commun.">
        <title>The asparagus genome sheds light on the origin and evolution of a young Y chromosome.</title>
        <authorList>
            <person name="Harkess A."/>
            <person name="Zhou J."/>
            <person name="Xu C."/>
            <person name="Bowers J.E."/>
            <person name="Van der Hulst R."/>
            <person name="Ayyampalayam S."/>
            <person name="Mercati F."/>
            <person name="Riccardi P."/>
            <person name="McKain M.R."/>
            <person name="Kakrana A."/>
            <person name="Tang H."/>
            <person name="Ray J."/>
            <person name="Groenendijk J."/>
            <person name="Arikit S."/>
            <person name="Mathioni S.M."/>
            <person name="Nakano M."/>
            <person name="Shan H."/>
            <person name="Telgmann-Rauber A."/>
            <person name="Kanno A."/>
            <person name="Yue Z."/>
            <person name="Chen H."/>
            <person name="Li W."/>
            <person name="Chen Y."/>
            <person name="Xu X."/>
            <person name="Zhang Y."/>
            <person name="Luo S."/>
            <person name="Chen H."/>
            <person name="Gao J."/>
            <person name="Mao Z."/>
            <person name="Pires J.C."/>
            <person name="Luo M."/>
            <person name="Kudrna D."/>
            <person name="Wing R.A."/>
            <person name="Meyers B.C."/>
            <person name="Yi K."/>
            <person name="Kong H."/>
            <person name="Lavrijsen P."/>
            <person name="Sunseri F."/>
            <person name="Falavigna A."/>
            <person name="Ye Y."/>
            <person name="Leebens-Mack J.H."/>
            <person name="Chen G."/>
        </authorList>
    </citation>
    <scope>NUCLEOTIDE SEQUENCE [LARGE SCALE GENOMIC DNA]</scope>
    <source>
        <strain evidence="12">cv. DH0086</strain>
    </source>
</reference>
<keyword evidence="12" id="KW-1185">Reference proteome</keyword>
<dbReference type="GO" id="GO:0005829">
    <property type="term" value="C:cytosol"/>
    <property type="evidence" value="ECO:0007669"/>
    <property type="project" value="UniProtKB-SubCell"/>
</dbReference>
<sequence>MKRASPPKHRHDGTSPLPLGMDWSPPPKKWEGRNTVWPHDPRTGWSYCVMVPSWVVQTKSKASTDSLLNPIIFYRIQVGIQSPEGVSYIHGILHRFSDFLELYSSLKRAFPKKDIPPAPPKHTLLRINSSRLLLEERRRALEEWMGKLLSDIDLSRSAPVAAFLELEVAARSSFQDTSQLSLETRHLGEASFTPSSPPERTGSGASVAGSSAVASNCHSATSDMGSDYAYETSDVGTSSQGIVHASDTRKEYISSVHDFSAPIAEVSNGVLMGESALNRQEEFLRIKLQQRKESLSIDGESFYGNPSREASLSRERIEFMPEQDHDKLSGHSRKLSVDSICSDASSLRGSELSVPGGITSVWDGSVDLTGREAQSGISAEFVKDAQIILPLDQRHKLNRVLVTMHQRLLTAKTDMEDLIARLNQEMTVKEYLATKVKDLEGELEATKQKSKENLQQAMLIERERVTQMQWDMDELRRKYIEMESKLKIEQSEKTRAESEKLSASSDKDLLLEDLDSKQEQIDKLQRHLEDVEMKSKADIKVLVKEVKFLRNSQRELKEMLNQSMKEKADLEKVLQSEKQKSSHSKSSRKKLLHECEVLRHRLQECSIEFLAEGEDKFTVNSSSLSDALDLLATSDNRIGLLLAEAQLLAQDDEHAISDREKSKSTASSENLTVANGDDSLKADDETRRMLTETLIDNAKLRKQVNSVLRCAFKTVAEPEKGDGHTFERACLKACIQFNFTPPLSSSHLDPSSPSFFLTPNAALRAVIADFCDRVSMPRPFDPLPAVRSSFGSEFDGF</sequence>
<comment type="subcellular location">
    <subcellularLocation>
        <location evidence="2">Cytoplasm</location>
        <location evidence="2">Cytosol</location>
    </subcellularLocation>
    <subcellularLocation>
        <location evidence="1">Endosome membrane</location>
        <topology evidence="1">Peripheral membrane protein</topology>
    </subcellularLocation>
</comment>
<keyword evidence="7" id="KW-0472">Membrane</keyword>
<dbReference type="PROSITE" id="PS50195">
    <property type="entry name" value="PX"/>
    <property type="match status" value="1"/>
</dbReference>
<evidence type="ECO:0000313" key="12">
    <source>
        <dbReference type="Proteomes" id="UP000243459"/>
    </source>
</evidence>
<evidence type="ECO:0000259" key="10">
    <source>
        <dbReference type="PROSITE" id="PS50195"/>
    </source>
</evidence>
<dbReference type="PANTHER" id="PTHR46856:SF1">
    <property type="entry name" value="PX DOMAIN-CONTAINING PROTEIN EREL1-RELATED"/>
    <property type="match status" value="1"/>
</dbReference>
<dbReference type="InterPro" id="IPR036871">
    <property type="entry name" value="PX_dom_sf"/>
</dbReference>
<dbReference type="InterPro" id="IPR001683">
    <property type="entry name" value="PX_dom"/>
</dbReference>
<dbReference type="EMBL" id="CM007385">
    <property type="protein sequence ID" value="ONK70342.1"/>
    <property type="molecule type" value="Genomic_DNA"/>
</dbReference>
<feature type="region of interest" description="Disordered" evidence="9">
    <location>
        <begin position="189"/>
        <end position="209"/>
    </location>
</feature>
<dbReference type="Gramene" id="ONK70342">
    <property type="protein sequence ID" value="ONK70342"/>
    <property type="gene ID" value="A4U43_C05F32740"/>
</dbReference>
<keyword evidence="4" id="KW-0963">Cytoplasm</keyword>
<evidence type="ECO:0000256" key="1">
    <source>
        <dbReference type="ARBA" id="ARBA00004481"/>
    </source>
</evidence>
<protein>
    <recommendedName>
        <fullName evidence="10">PX domain-containing protein</fullName>
    </recommendedName>
</protein>
<dbReference type="Gene3D" id="3.30.1520.10">
    <property type="entry name" value="Phox-like domain"/>
    <property type="match status" value="1"/>
</dbReference>
<proteinExistence type="predicted"/>